<dbReference type="PANTHER" id="PTHR23322">
    <property type="entry name" value="FAS-ASSOCIATED PROTEIN"/>
    <property type="match status" value="1"/>
</dbReference>
<dbReference type="InterPro" id="IPR050730">
    <property type="entry name" value="UBX_domain-protein"/>
</dbReference>
<protein>
    <recommendedName>
        <fullName evidence="1">UBX domain-containing protein</fullName>
    </recommendedName>
</protein>
<gene>
    <name evidence="2" type="ORF">MERGE_002582</name>
</gene>
<evidence type="ECO:0000313" key="3">
    <source>
        <dbReference type="Proteomes" id="UP000663699"/>
    </source>
</evidence>
<dbReference type="Gene3D" id="3.10.20.90">
    <property type="entry name" value="Phosphatidylinositol 3-kinase Catalytic Subunit, Chain A, domain 1"/>
    <property type="match status" value="1"/>
</dbReference>
<dbReference type="InterPro" id="IPR036249">
    <property type="entry name" value="Thioredoxin-like_sf"/>
</dbReference>
<keyword evidence="3" id="KW-1185">Reference proteome</keyword>
<accession>A0A899FXC0</accession>
<dbReference type="InterPro" id="IPR001012">
    <property type="entry name" value="UBX_dom"/>
</dbReference>
<dbReference type="InterPro" id="IPR006577">
    <property type="entry name" value="UAS"/>
</dbReference>
<dbReference type="Gene3D" id="3.40.30.10">
    <property type="entry name" value="Glutaredoxin"/>
    <property type="match status" value="1"/>
</dbReference>
<organism evidence="2 3">
    <name type="scientific">Pneumocystis wakefieldiae</name>
    <dbReference type="NCBI Taxonomy" id="38082"/>
    <lineage>
        <taxon>Eukaryota</taxon>
        <taxon>Fungi</taxon>
        <taxon>Dikarya</taxon>
        <taxon>Ascomycota</taxon>
        <taxon>Taphrinomycotina</taxon>
        <taxon>Pneumocystomycetes</taxon>
        <taxon>Pneumocystaceae</taxon>
        <taxon>Pneumocystis</taxon>
    </lineage>
</organism>
<evidence type="ECO:0000313" key="2">
    <source>
        <dbReference type="EMBL" id="QSL65273.1"/>
    </source>
</evidence>
<dbReference type="AlphaFoldDB" id="A0A899FXC0"/>
<dbReference type="SUPFAM" id="SSF54236">
    <property type="entry name" value="Ubiquitin-like"/>
    <property type="match status" value="1"/>
</dbReference>
<dbReference type="CDD" id="cd02958">
    <property type="entry name" value="UAS"/>
    <property type="match status" value="1"/>
</dbReference>
<proteinExistence type="predicted"/>
<reference evidence="2" key="1">
    <citation type="submission" date="2020-06" db="EMBL/GenBank/DDBJ databases">
        <title>Genomes of multiple members of Pneumocystis genus reveal paths to human pathogen Pneumocystis jirovecii.</title>
        <authorList>
            <person name="Cisse O.H."/>
            <person name="Ma L."/>
            <person name="Dekker J."/>
            <person name="Khil P."/>
            <person name="Jo J."/>
            <person name="Brenchley J."/>
            <person name="Blair R."/>
            <person name="Pahar B."/>
            <person name="Chabe M."/>
            <person name="Van Rompay K.A."/>
            <person name="Keesler R."/>
            <person name="Sukura A."/>
            <person name="Hirsch V."/>
            <person name="Kutty G."/>
            <person name="Liu Y."/>
            <person name="Peng L."/>
            <person name="Chen J."/>
            <person name="Song J."/>
            <person name="Weissenbacher-Lang C."/>
            <person name="Xu J."/>
            <person name="Upham N.S."/>
            <person name="Stajich J.E."/>
            <person name="Cuomo C.A."/>
            <person name="Cushion M.T."/>
            <person name="Kovacs J.A."/>
        </authorList>
    </citation>
    <scope>NUCLEOTIDE SEQUENCE</scope>
    <source>
        <strain evidence="2">2A</strain>
    </source>
</reference>
<dbReference type="Pfam" id="PF00789">
    <property type="entry name" value="UBX"/>
    <property type="match status" value="1"/>
</dbReference>
<dbReference type="Pfam" id="PF13899">
    <property type="entry name" value="Thioredoxin_7"/>
    <property type="match status" value="1"/>
</dbReference>
<feature type="domain" description="UBX" evidence="1">
    <location>
        <begin position="368"/>
        <end position="443"/>
    </location>
</feature>
<dbReference type="EMBL" id="CP054536">
    <property type="protein sequence ID" value="QSL65273.1"/>
    <property type="molecule type" value="Genomic_DNA"/>
</dbReference>
<dbReference type="Proteomes" id="UP000663699">
    <property type="component" value="Chromosome 5"/>
</dbReference>
<dbReference type="SMART" id="SM00594">
    <property type="entry name" value="UAS"/>
    <property type="match status" value="1"/>
</dbReference>
<dbReference type="InterPro" id="IPR029071">
    <property type="entry name" value="Ubiquitin-like_domsf"/>
</dbReference>
<dbReference type="PROSITE" id="PS50033">
    <property type="entry name" value="UBX"/>
    <property type="match status" value="1"/>
</dbReference>
<evidence type="ECO:0000259" key="1">
    <source>
        <dbReference type="PROSITE" id="PS50033"/>
    </source>
</evidence>
<dbReference type="Gene3D" id="1.10.8.10">
    <property type="entry name" value="DNA helicase RuvA subunit, C-terminal domain"/>
    <property type="match status" value="1"/>
</dbReference>
<dbReference type="GO" id="GO:0043161">
    <property type="term" value="P:proteasome-mediated ubiquitin-dependent protein catabolic process"/>
    <property type="evidence" value="ECO:0007669"/>
    <property type="project" value="TreeGrafter"/>
</dbReference>
<dbReference type="SUPFAM" id="SSF46934">
    <property type="entry name" value="UBA-like"/>
    <property type="match status" value="1"/>
</dbReference>
<dbReference type="PANTHER" id="PTHR23322:SF6">
    <property type="entry name" value="UBX DOMAIN-CONTAINING PROTEIN 7"/>
    <property type="match status" value="1"/>
</dbReference>
<dbReference type="SUPFAM" id="SSF52833">
    <property type="entry name" value="Thioredoxin-like"/>
    <property type="match status" value="1"/>
</dbReference>
<name>A0A899FXC0_9ASCO</name>
<dbReference type="Pfam" id="PF14555">
    <property type="entry name" value="UBA_4"/>
    <property type="match status" value="1"/>
</dbReference>
<dbReference type="InterPro" id="IPR009060">
    <property type="entry name" value="UBA-like_sf"/>
</dbReference>
<dbReference type="GO" id="GO:0043130">
    <property type="term" value="F:ubiquitin binding"/>
    <property type="evidence" value="ECO:0007669"/>
    <property type="project" value="TreeGrafter"/>
</dbReference>
<sequence length="456" mass="53066">MIKDLLMDEAICQFCSVTYASLKEARYYLDSSCMDLEQAIALYYESKNIKEIQMPVEEGVFDDNSIQDAIEKNTEKYISKASDVSKNNYVNDLAMEKRKSISESNKSISQPMSKYTQFCLNRTRKNVFNQSFLTEWEDDEFSSASEERSKKSRFVYLFRPPFDIIKNIDFETAKEQAKNKMLWVMVNLQDKTNFLCQKLNRDLWKDQRVKDTILENFIFLQYISTSSDGILYQQFYPIKEYPHISIIDPRTGERVKVWDSSVIEPDSFLMELHDFLGQYSLDPGFKNPIAQKSFTKRIEDMSESEQINAALIISLNEKNKISNCEKISSKDEAIVISDDSDINHNDTQNSSSLFEKIPAVIPPEPDAMSTDITNIQFRFSDGSKKVRLFNLSDKVSRLFEYIKSELSETSKEFGLVFNRIKLINELDQTLEALKLKNSLLYTDMLDSEFINKDKYK</sequence>
<dbReference type="GO" id="GO:0005634">
    <property type="term" value="C:nucleus"/>
    <property type="evidence" value="ECO:0007669"/>
    <property type="project" value="TreeGrafter"/>
</dbReference>
<dbReference type="CDD" id="cd14348">
    <property type="entry name" value="UBA_p47"/>
    <property type="match status" value="1"/>
</dbReference>
<dbReference type="OrthoDB" id="270602at2759"/>